<evidence type="ECO:0000313" key="2">
    <source>
        <dbReference type="Proteomes" id="UP000059680"/>
    </source>
</evidence>
<accession>A0A0P0XDJ4</accession>
<proteinExistence type="predicted"/>
<name>A0A0P0XDJ4_ORYSJ</name>
<dbReference type="PaxDb" id="39947-A0A0P0XDJ4"/>
<dbReference type="AlphaFoldDB" id="A0A0P0XDJ4"/>
<dbReference type="InParanoid" id="A0A0P0XDJ4"/>
<dbReference type="Gramene" id="Os08t0238700-01">
    <property type="protein sequence ID" value="Os08t0238700-01"/>
    <property type="gene ID" value="Os08g0238700"/>
</dbReference>
<reference evidence="1 2" key="3">
    <citation type="journal article" date="2013" name="Rice">
        <title>Improvement of the Oryza sativa Nipponbare reference genome using next generation sequence and optical map data.</title>
        <authorList>
            <person name="Kawahara Y."/>
            <person name="de la Bastide M."/>
            <person name="Hamilton J.P."/>
            <person name="Kanamori H."/>
            <person name="McCombie W.R."/>
            <person name="Ouyang S."/>
            <person name="Schwartz D.C."/>
            <person name="Tanaka T."/>
            <person name="Wu J."/>
            <person name="Zhou S."/>
            <person name="Childs K.L."/>
            <person name="Davidson R.M."/>
            <person name="Lin H."/>
            <person name="Quesada-Ocampo L."/>
            <person name="Vaillancourt B."/>
            <person name="Sakai H."/>
            <person name="Lee S.S."/>
            <person name="Kim J."/>
            <person name="Numa H."/>
            <person name="Itoh T."/>
            <person name="Buell C.R."/>
            <person name="Matsumoto T."/>
        </authorList>
    </citation>
    <scope>NUCLEOTIDE SEQUENCE [LARGE SCALE GENOMIC DNA]</scope>
    <source>
        <strain evidence="2">cv. Nipponbare</strain>
    </source>
</reference>
<protein>
    <submittedName>
        <fullName evidence="1">Os08g0238700 protein</fullName>
    </submittedName>
</protein>
<keyword evidence="2" id="KW-1185">Reference proteome</keyword>
<dbReference type="Proteomes" id="UP000059680">
    <property type="component" value="Chromosome 8"/>
</dbReference>
<gene>
    <name evidence="1" type="ordered locus">Os08g0238700</name>
    <name evidence="1" type="ORF">OSNPB_080238700</name>
</gene>
<dbReference type="EMBL" id="AP014964">
    <property type="protein sequence ID" value="BAT04480.1"/>
    <property type="molecule type" value="Genomic_DNA"/>
</dbReference>
<organism evidence="1 2">
    <name type="scientific">Oryza sativa subsp. japonica</name>
    <name type="common">Rice</name>
    <dbReference type="NCBI Taxonomy" id="39947"/>
    <lineage>
        <taxon>Eukaryota</taxon>
        <taxon>Viridiplantae</taxon>
        <taxon>Streptophyta</taxon>
        <taxon>Embryophyta</taxon>
        <taxon>Tracheophyta</taxon>
        <taxon>Spermatophyta</taxon>
        <taxon>Magnoliopsida</taxon>
        <taxon>Liliopsida</taxon>
        <taxon>Poales</taxon>
        <taxon>Poaceae</taxon>
        <taxon>BOP clade</taxon>
        <taxon>Oryzoideae</taxon>
        <taxon>Oryzeae</taxon>
        <taxon>Oryzinae</taxon>
        <taxon>Oryza</taxon>
        <taxon>Oryza sativa</taxon>
    </lineage>
</organism>
<reference evidence="2" key="1">
    <citation type="journal article" date="2005" name="Nature">
        <title>The map-based sequence of the rice genome.</title>
        <authorList>
            <consortium name="International rice genome sequencing project (IRGSP)"/>
            <person name="Matsumoto T."/>
            <person name="Wu J."/>
            <person name="Kanamori H."/>
            <person name="Katayose Y."/>
            <person name="Fujisawa M."/>
            <person name="Namiki N."/>
            <person name="Mizuno H."/>
            <person name="Yamamoto K."/>
            <person name="Antonio B.A."/>
            <person name="Baba T."/>
            <person name="Sakata K."/>
            <person name="Nagamura Y."/>
            <person name="Aoki H."/>
            <person name="Arikawa K."/>
            <person name="Arita K."/>
            <person name="Bito T."/>
            <person name="Chiden Y."/>
            <person name="Fujitsuka N."/>
            <person name="Fukunaka R."/>
            <person name="Hamada M."/>
            <person name="Harada C."/>
            <person name="Hayashi A."/>
            <person name="Hijishita S."/>
            <person name="Honda M."/>
            <person name="Hosokawa S."/>
            <person name="Ichikawa Y."/>
            <person name="Idonuma A."/>
            <person name="Iijima M."/>
            <person name="Ikeda M."/>
            <person name="Ikeno M."/>
            <person name="Ito K."/>
            <person name="Ito S."/>
            <person name="Ito T."/>
            <person name="Ito Y."/>
            <person name="Ito Y."/>
            <person name="Iwabuchi A."/>
            <person name="Kamiya K."/>
            <person name="Karasawa W."/>
            <person name="Kurita K."/>
            <person name="Katagiri S."/>
            <person name="Kikuta A."/>
            <person name="Kobayashi H."/>
            <person name="Kobayashi N."/>
            <person name="Machita K."/>
            <person name="Maehara T."/>
            <person name="Masukawa M."/>
            <person name="Mizubayashi T."/>
            <person name="Mukai Y."/>
            <person name="Nagasaki H."/>
            <person name="Nagata Y."/>
            <person name="Naito S."/>
            <person name="Nakashima M."/>
            <person name="Nakama Y."/>
            <person name="Nakamichi Y."/>
            <person name="Nakamura M."/>
            <person name="Meguro A."/>
            <person name="Negishi M."/>
            <person name="Ohta I."/>
            <person name="Ohta T."/>
            <person name="Okamoto M."/>
            <person name="Ono N."/>
            <person name="Saji S."/>
            <person name="Sakaguchi M."/>
            <person name="Sakai K."/>
            <person name="Shibata M."/>
            <person name="Shimokawa T."/>
            <person name="Song J."/>
            <person name="Takazaki Y."/>
            <person name="Terasawa K."/>
            <person name="Tsugane M."/>
            <person name="Tsuji K."/>
            <person name="Ueda S."/>
            <person name="Waki K."/>
            <person name="Yamagata H."/>
            <person name="Yamamoto M."/>
            <person name="Yamamoto S."/>
            <person name="Yamane H."/>
            <person name="Yoshiki S."/>
            <person name="Yoshihara R."/>
            <person name="Yukawa K."/>
            <person name="Zhong H."/>
            <person name="Yano M."/>
            <person name="Yuan Q."/>
            <person name="Ouyang S."/>
            <person name="Liu J."/>
            <person name="Jones K.M."/>
            <person name="Gansberger K."/>
            <person name="Moffat K."/>
            <person name="Hill J."/>
            <person name="Bera J."/>
            <person name="Fadrosh D."/>
            <person name="Jin S."/>
            <person name="Johri S."/>
            <person name="Kim M."/>
            <person name="Overton L."/>
            <person name="Reardon M."/>
            <person name="Tsitrin T."/>
            <person name="Vuong H."/>
            <person name="Weaver B."/>
            <person name="Ciecko A."/>
            <person name="Tallon L."/>
            <person name="Jackson J."/>
            <person name="Pai G."/>
            <person name="Aken S.V."/>
            <person name="Utterback T."/>
            <person name="Reidmuller S."/>
            <person name="Feldblyum T."/>
            <person name="Hsiao J."/>
            <person name="Zismann V."/>
            <person name="Iobst S."/>
            <person name="de Vazeille A.R."/>
            <person name="Buell C.R."/>
            <person name="Ying K."/>
            <person name="Li Y."/>
            <person name="Lu T."/>
            <person name="Huang Y."/>
            <person name="Zhao Q."/>
            <person name="Feng Q."/>
            <person name="Zhang L."/>
            <person name="Zhu J."/>
            <person name="Weng Q."/>
            <person name="Mu J."/>
            <person name="Lu Y."/>
            <person name="Fan D."/>
            <person name="Liu Y."/>
            <person name="Guan J."/>
            <person name="Zhang Y."/>
            <person name="Yu S."/>
            <person name="Liu X."/>
            <person name="Zhang Y."/>
            <person name="Hong G."/>
            <person name="Han B."/>
            <person name="Choisne N."/>
            <person name="Demange N."/>
            <person name="Orjeda G."/>
            <person name="Samain S."/>
            <person name="Cattolico L."/>
            <person name="Pelletier E."/>
            <person name="Couloux A."/>
            <person name="Segurens B."/>
            <person name="Wincker P."/>
            <person name="D'Hont A."/>
            <person name="Scarpelli C."/>
            <person name="Weissenbach J."/>
            <person name="Salanoubat M."/>
            <person name="Quetier F."/>
            <person name="Yu Y."/>
            <person name="Kim H.R."/>
            <person name="Rambo T."/>
            <person name="Currie J."/>
            <person name="Collura K."/>
            <person name="Luo M."/>
            <person name="Yang T."/>
            <person name="Ammiraju J.S.S."/>
            <person name="Engler F."/>
            <person name="Soderlund C."/>
            <person name="Wing R.A."/>
            <person name="Palmer L.E."/>
            <person name="de la Bastide M."/>
            <person name="Spiegel L."/>
            <person name="Nascimento L."/>
            <person name="Zutavern T."/>
            <person name="O'Shaughnessy A."/>
            <person name="Dike S."/>
            <person name="Dedhia N."/>
            <person name="Preston R."/>
            <person name="Balija V."/>
            <person name="McCombie W.R."/>
            <person name="Chow T."/>
            <person name="Chen H."/>
            <person name="Chung M."/>
            <person name="Chen C."/>
            <person name="Shaw J."/>
            <person name="Wu H."/>
            <person name="Hsiao K."/>
            <person name="Chao Y."/>
            <person name="Chu M."/>
            <person name="Cheng C."/>
            <person name="Hour A."/>
            <person name="Lee P."/>
            <person name="Lin S."/>
            <person name="Lin Y."/>
            <person name="Liou J."/>
            <person name="Liu S."/>
            <person name="Hsing Y."/>
            <person name="Raghuvanshi S."/>
            <person name="Mohanty A."/>
            <person name="Bharti A.K."/>
            <person name="Gaur A."/>
            <person name="Gupta V."/>
            <person name="Kumar D."/>
            <person name="Ravi V."/>
            <person name="Vij S."/>
            <person name="Kapur A."/>
            <person name="Khurana P."/>
            <person name="Khurana P."/>
            <person name="Khurana J.P."/>
            <person name="Tyagi A.K."/>
            <person name="Gaikwad K."/>
            <person name="Singh A."/>
            <person name="Dalal V."/>
            <person name="Srivastava S."/>
            <person name="Dixit A."/>
            <person name="Pal A.K."/>
            <person name="Ghazi I.A."/>
            <person name="Yadav M."/>
            <person name="Pandit A."/>
            <person name="Bhargava A."/>
            <person name="Sureshbabu K."/>
            <person name="Batra K."/>
            <person name="Sharma T.R."/>
            <person name="Mohapatra T."/>
            <person name="Singh N.K."/>
            <person name="Messing J."/>
            <person name="Nelson A.B."/>
            <person name="Fuks G."/>
            <person name="Kavchok S."/>
            <person name="Keizer G."/>
            <person name="Linton E."/>
            <person name="Llaca V."/>
            <person name="Song R."/>
            <person name="Tanyolac B."/>
            <person name="Young S."/>
            <person name="Ho-Il K."/>
            <person name="Hahn J.H."/>
            <person name="Sangsakoo G."/>
            <person name="Vanavichit A."/>
            <person name="de Mattos Luiz.A.T."/>
            <person name="Zimmer P.D."/>
            <person name="Malone G."/>
            <person name="Dellagostin O."/>
            <person name="de Oliveira A.C."/>
            <person name="Bevan M."/>
            <person name="Bancroft I."/>
            <person name="Minx P."/>
            <person name="Cordum H."/>
            <person name="Wilson R."/>
            <person name="Cheng Z."/>
            <person name="Jin W."/>
            <person name="Jiang J."/>
            <person name="Leong S.A."/>
            <person name="Iwama H."/>
            <person name="Gojobori T."/>
            <person name="Itoh T."/>
            <person name="Niimura Y."/>
            <person name="Fujii Y."/>
            <person name="Habara T."/>
            <person name="Sakai H."/>
            <person name="Sato Y."/>
            <person name="Wilson G."/>
            <person name="Kumar K."/>
            <person name="McCouch S."/>
            <person name="Juretic N."/>
            <person name="Hoen D."/>
            <person name="Wright S."/>
            <person name="Bruskiewich R."/>
            <person name="Bureau T."/>
            <person name="Miyao A."/>
            <person name="Hirochika H."/>
            <person name="Nishikawa T."/>
            <person name="Kadowaki K."/>
            <person name="Sugiura M."/>
            <person name="Burr B."/>
            <person name="Sasaki T."/>
        </authorList>
    </citation>
    <scope>NUCLEOTIDE SEQUENCE [LARGE SCALE GENOMIC DNA]</scope>
    <source>
        <strain evidence="2">cv. Nipponbare</strain>
    </source>
</reference>
<reference evidence="1 2" key="2">
    <citation type="journal article" date="2013" name="Plant Cell Physiol.">
        <title>Rice Annotation Project Database (RAP-DB): an integrative and interactive database for rice genomics.</title>
        <authorList>
            <person name="Sakai H."/>
            <person name="Lee S.S."/>
            <person name="Tanaka T."/>
            <person name="Numa H."/>
            <person name="Kim J."/>
            <person name="Kawahara Y."/>
            <person name="Wakimoto H."/>
            <person name="Yang C.C."/>
            <person name="Iwamoto M."/>
            <person name="Abe T."/>
            <person name="Yamada Y."/>
            <person name="Muto A."/>
            <person name="Inokuchi H."/>
            <person name="Ikemura T."/>
            <person name="Matsumoto T."/>
            <person name="Sasaki T."/>
            <person name="Itoh T."/>
        </authorList>
    </citation>
    <scope>NUCLEOTIDE SEQUENCE [LARGE SCALE GENOMIC DNA]</scope>
    <source>
        <strain evidence="2">cv. Nipponbare</strain>
    </source>
</reference>
<evidence type="ECO:0000313" key="1">
    <source>
        <dbReference type="EMBL" id="BAT04480.1"/>
    </source>
</evidence>
<sequence length="71" mass="8470">MGQHTVKAALHLTDSKRTWRRRRRGQWVYLRLMQKQGRMEKMERTIVLTVSREAYFGVVKEKHGASPDLMK</sequence>